<dbReference type="EnsemblPlants" id="Solyc09g059150.1.1">
    <property type="protein sequence ID" value="Solyc09g059150.1.1"/>
    <property type="gene ID" value="Solyc09g059150.1"/>
</dbReference>
<dbReference type="HOGENOM" id="CLU_1263431_0_0_1"/>
<dbReference type="InParanoid" id="K4CTK2"/>
<evidence type="ECO:0000256" key="1">
    <source>
        <dbReference type="SAM" id="MobiDB-lite"/>
    </source>
</evidence>
<feature type="compositionally biased region" description="Polar residues" evidence="1">
    <location>
        <begin position="69"/>
        <end position="86"/>
    </location>
</feature>
<evidence type="ECO:0008006" key="4">
    <source>
        <dbReference type="Google" id="ProtNLM"/>
    </source>
</evidence>
<dbReference type="PaxDb" id="4081-Solyc09g059150.1.1"/>
<reference evidence="2" key="1">
    <citation type="journal article" date="2012" name="Nature">
        <title>The tomato genome sequence provides insights into fleshy fruit evolution.</title>
        <authorList>
            <consortium name="Tomato Genome Consortium"/>
        </authorList>
    </citation>
    <scope>NUCLEOTIDE SEQUENCE [LARGE SCALE GENOMIC DNA]</scope>
    <source>
        <strain evidence="2">cv. Heinz 1706</strain>
    </source>
</reference>
<feature type="region of interest" description="Disordered" evidence="1">
    <location>
        <begin position="1"/>
        <end position="31"/>
    </location>
</feature>
<evidence type="ECO:0000313" key="3">
    <source>
        <dbReference type="Proteomes" id="UP000004994"/>
    </source>
</evidence>
<feature type="region of interest" description="Disordered" evidence="1">
    <location>
        <begin position="69"/>
        <end position="91"/>
    </location>
</feature>
<reference evidence="2" key="2">
    <citation type="submission" date="2013-04" db="UniProtKB">
        <authorList>
            <consortium name="EnsemblPlants"/>
        </authorList>
    </citation>
    <scope>IDENTIFICATION</scope>
    <source>
        <strain evidence="2">cv. Heinz 1706</strain>
    </source>
</reference>
<keyword evidence="3" id="KW-1185">Reference proteome</keyword>
<organism evidence="2">
    <name type="scientific">Solanum lycopersicum</name>
    <name type="common">Tomato</name>
    <name type="synonym">Lycopersicon esculentum</name>
    <dbReference type="NCBI Taxonomy" id="4081"/>
    <lineage>
        <taxon>Eukaryota</taxon>
        <taxon>Viridiplantae</taxon>
        <taxon>Streptophyta</taxon>
        <taxon>Embryophyta</taxon>
        <taxon>Tracheophyta</taxon>
        <taxon>Spermatophyta</taxon>
        <taxon>Magnoliopsida</taxon>
        <taxon>eudicotyledons</taxon>
        <taxon>Gunneridae</taxon>
        <taxon>Pentapetalae</taxon>
        <taxon>asterids</taxon>
        <taxon>lamiids</taxon>
        <taxon>Solanales</taxon>
        <taxon>Solanaceae</taxon>
        <taxon>Solanoideae</taxon>
        <taxon>Solaneae</taxon>
        <taxon>Solanum</taxon>
        <taxon>Solanum subgen. Lycopersicon</taxon>
    </lineage>
</organism>
<accession>K4CTK2</accession>
<protein>
    <recommendedName>
        <fullName evidence="4">DUF4283 domain-containing protein</fullName>
    </recommendedName>
</protein>
<sequence>MAKEAQVMKGNSQRGRKPGINTESSSKVTEVGMRSVDAIGAEESRQLSPDLATLKQQQAKAVETWTEIIQTPRRGSQGESSSSKQTWADEVVSQGKKKSIKDEFDIANLSNAGYKLEYVARSKQGKITGGHPQVFFQRLWGKHGIDNVSMLKNGVTVVRFEYEIGKQEELQGLDFKYWSKKGLSKIGKPLMVDQNTEERNGLNFARLLVEVQNGSTITG</sequence>
<evidence type="ECO:0000313" key="2">
    <source>
        <dbReference type="EnsemblPlants" id="Solyc09g059150.1.1"/>
    </source>
</evidence>
<proteinExistence type="predicted"/>
<dbReference type="AlphaFoldDB" id="K4CTK2"/>
<dbReference type="Gramene" id="Solyc09g059150.1.1">
    <property type="protein sequence ID" value="Solyc09g059150.1.1"/>
    <property type="gene ID" value="Solyc09g059150.1"/>
</dbReference>
<name>K4CTK2_SOLLC</name>
<dbReference type="Proteomes" id="UP000004994">
    <property type="component" value="Chromosome 9"/>
</dbReference>